<evidence type="ECO:0000256" key="2">
    <source>
        <dbReference type="ARBA" id="ARBA00022730"/>
    </source>
</evidence>
<keyword evidence="4 7" id="KW-0689">Ribosomal protein</keyword>
<dbReference type="SMART" id="SM01390">
    <property type="entry name" value="Ribosomal_S4"/>
    <property type="match status" value="1"/>
</dbReference>
<dbReference type="GO" id="GO:0003735">
    <property type="term" value="F:structural constituent of ribosome"/>
    <property type="evidence" value="ECO:0007669"/>
    <property type="project" value="InterPro"/>
</dbReference>
<keyword evidence="3 7" id="KW-0694">RNA-binding</keyword>
<gene>
    <name evidence="7 11" type="primary">rps4</name>
</gene>
<evidence type="ECO:0000256" key="7">
    <source>
        <dbReference type="HAMAP-Rule" id="MF_01306"/>
    </source>
</evidence>
<dbReference type="InterPro" id="IPR036986">
    <property type="entry name" value="S4_RNA-bd_sf"/>
</dbReference>
<dbReference type="Gene3D" id="3.10.290.10">
    <property type="entry name" value="RNA-binding S4 domain"/>
    <property type="match status" value="1"/>
</dbReference>
<dbReference type="SMART" id="SM00363">
    <property type="entry name" value="S4"/>
    <property type="match status" value="1"/>
</dbReference>
<dbReference type="GO" id="GO:0019843">
    <property type="term" value="F:rRNA binding"/>
    <property type="evidence" value="ECO:0007669"/>
    <property type="project" value="UniProtKB-UniRule"/>
</dbReference>
<comment type="function">
    <text evidence="7">One of the primary rRNA binding proteins, it binds directly to 16S rRNA where it nucleates assembly of the body of the 30S subunit.</text>
</comment>
<dbReference type="PROSITE" id="PS00632">
    <property type="entry name" value="RIBOSOMAL_S4"/>
    <property type="match status" value="1"/>
</dbReference>
<dbReference type="InterPro" id="IPR018079">
    <property type="entry name" value="Ribosomal_uS4_CS"/>
</dbReference>
<evidence type="ECO:0000256" key="8">
    <source>
        <dbReference type="RuleBase" id="RU003699"/>
    </source>
</evidence>
<organism evidence="11">
    <name type="scientific">Rhipilia penicilloides</name>
    <dbReference type="NCBI Taxonomy" id="1979422"/>
    <lineage>
        <taxon>Eukaryota</taxon>
        <taxon>Viridiplantae</taxon>
        <taxon>Chlorophyta</taxon>
        <taxon>core chlorophytes</taxon>
        <taxon>Ulvophyceae</taxon>
        <taxon>TCBD clade</taxon>
        <taxon>Bryopsidales</taxon>
        <taxon>Halimedineae</taxon>
        <taxon>Halimedaceae</taxon>
        <taxon>Rhipileae</taxon>
        <taxon>Rhipilia</taxon>
    </lineage>
</organism>
<evidence type="ECO:0000259" key="10">
    <source>
        <dbReference type="SMART" id="SM01390"/>
    </source>
</evidence>
<evidence type="ECO:0000256" key="6">
    <source>
        <dbReference type="ARBA" id="ARBA00035158"/>
    </source>
</evidence>
<dbReference type="PROSITE" id="PS50889">
    <property type="entry name" value="S4"/>
    <property type="match status" value="1"/>
</dbReference>
<geneLocation type="chloroplast" evidence="11"/>
<dbReference type="HAMAP" id="MF_01306_B">
    <property type="entry name" value="Ribosomal_uS4_B"/>
    <property type="match status" value="1"/>
</dbReference>
<keyword evidence="2 7" id="KW-0699">rRNA-binding</keyword>
<dbReference type="PANTHER" id="PTHR11831:SF4">
    <property type="entry name" value="SMALL RIBOSOMAL SUBUNIT PROTEIN US4M"/>
    <property type="match status" value="1"/>
</dbReference>
<dbReference type="GO" id="GO:0006412">
    <property type="term" value="P:translation"/>
    <property type="evidence" value="ECO:0007669"/>
    <property type="project" value="UniProtKB-UniRule"/>
</dbReference>
<dbReference type="GO" id="GO:0009507">
    <property type="term" value="C:chloroplast"/>
    <property type="evidence" value="ECO:0007669"/>
    <property type="project" value="UniProtKB-SubCell"/>
</dbReference>
<protein>
    <recommendedName>
        <fullName evidence="6 7">Small ribosomal subunit protein uS4c</fullName>
    </recommendedName>
</protein>
<dbReference type="Gene3D" id="1.10.1050.10">
    <property type="entry name" value="Ribosomal Protein S4 Delta 41, Chain A, domain 1"/>
    <property type="match status" value="1"/>
</dbReference>
<evidence type="ECO:0000256" key="4">
    <source>
        <dbReference type="ARBA" id="ARBA00022980"/>
    </source>
</evidence>
<evidence type="ECO:0000259" key="9">
    <source>
        <dbReference type="SMART" id="SM00363"/>
    </source>
</evidence>
<dbReference type="GeneID" id="37277629"/>
<evidence type="ECO:0000313" key="11">
    <source>
        <dbReference type="EMBL" id="ARO74280.1"/>
    </source>
</evidence>
<dbReference type="RefSeq" id="YP_009472647.1">
    <property type="nucleotide sequence ID" value="NC_037365.1"/>
</dbReference>
<comment type="subunit">
    <text evidence="7">Part of the 30S ribosomal subunit. Contacts protein S5. The interaction surface between S4 and S5 is involved in control of translational fidelity.</text>
</comment>
<dbReference type="GO" id="GO:0015935">
    <property type="term" value="C:small ribosomal subunit"/>
    <property type="evidence" value="ECO:0007669"/>
    <property type="project" value="InterPro"/>
</dbReference>
<comment type="similarity">
    <text evidence="1 7 8">Belongs to the universal ribosomal protein uS4 family.</text>
</comment>
<accession>A0A2P0QHP3</accession>
<dbReference type="PANTHER" id="PTHR11831">
    <property type="entry name" value="30S 40S RIBOSOMAL PROTEIN"/>
    <property type="match status" value="1"/>
</dbReference>
<evidence type="ECO:0000256" key="5">
    <source>
        <dbReference type="ARBA" id="ARBA00023274"/>
    </source>
</evidence>
<comment type="subcellular location">
    <subcellularLocation>
        <location evidence="7">Plastid</location>
        <location evidence="7">Chloroplast</location>
    </subcellularLocation>
</comment>
<keyword evidence="5 7" id="KW-0687">Ribonucleoprotein</keyword>
<evidence type="ECO:0000256" key="1">
    <source>
        <dbReference type="ARBA" id="ARBA00007465"/>
    </source>
</evidence>
<dbReference type="InterPro" id="IPR002942">
    <property type="entry name" value="S4_RNA-bd"/>
</dbReference>
<dbReference type="EMBL" id="KY819065">
    <property type="protein sequence ID" value="ARO74280.1"/>
    <property type="molecule type" value="Genomic_DNA"/>
</dbReference>
<keyword evidence="11" id="KW-0934">Plastid</keyword>
<dbReference type="Pfam" id="PF01479">
    <property type="entry name" value="S4"/>
    <property type="match status" value="1"/>
</dbReference>
<name>A0A2P0QHP3_9CHLO</name>
<dbReference type="CDD" id="cd00165">
    <property type="entry name" value="S4"/>
    <property type="match status" value="1"/>
</dbReference>
<feature type="domain" description="RNA-binding S4" evidence="9">
    <location>
        <begin position="96"/>
        <end position="157"/>
    </location>
</feature>
<dbReference type="GO" id="GO:0042274">
    <property type="term" value="P:ribosomal small subunit biogenesis"/>
    <property type="evidence" value="ECO:0007669"/>
    <property type="project" value="TreeGrafter"/>
</dbReference>
<sequence>MSRYSGPRLRLFKRLGPLPGFGQNIHQKYQKYQNANLQASKKTNKQKNKAYSLRLIEKQKLRYNYGLTEQNLANYVRKAQKHKNSTGEILLKNLEMRLDNIVFRCGFTSTLPAARQLITHGHVFLNGQKRTRPSLLCKPQDAITLHKKIPISSEKAFQSSFISFDATNHRAQIHQTLQRLPFNIQELLVIEYYSRRNG</sequence>
<dbReference type="Pfam" id="PF00163">
    <property type="entry name" value="Ribosomal_S4"/>
    <property type="match status" value="1"/>
</dbReference>
<dbReference type="InterPro" id="IPR005709">
    <property type="entry name" value="Ribosomal_uS4_bac-type"/>
</dbReference>
<keyword evidence="11" id="KW-0150">Chloroplast</keyword>
<feature type="domain" description="Small ribosomal subunit protein uS4 N-terminal" evidence="10">
    <location>
        <begin position="3"/>
        <end position="95"/>
    </location>
</feature>
<dbReference type="InterPro" id="IPR001912">
    <property type="entry name" value="Ribosomal_uS4_N"/>
</dbReference>
<dbReference type="SUPFAM" id="SSF55174">
    <property type="entry name" value="Alpha-L RNA-binding motif"/>
    <property type="match status" value="1"/>
</dbReference>
<proteinExistence type="inferred from homology"/>
<dbReference type="InterPro" id="IPR022801">
    <property type="entry name" value="Ribosomal_uS4"/>
</dbReference>
<evidence type="ECO:0000256" key="3">
    <source>
        <dbReference type="ARBA" id="ARBA00022884"/>
    </source>
</evidence>
<dbReference type="NCBIfam" id="NF003717">
    <property type="entry name" value="PRK05327.1"/>
    <property type="match status" value="1"/>
</dbReference>
<comment type="function">
    <text evidence="7">With S5 and S12 plays an important role in translational accuracy.</text>
</comment>
<dbReference type="AlphaFoldDB" id="A0A2P0QHP3"/>
<reference evidence="11" key="1">
    <citation type="submission" date="2017-03" db="EMBL/GenBank/DDBJ databases">
        <title>Chloroplast genome evolution in siphonous green algae.</title>
        <authorList>
            <person name="Cremen M.C."/>
            <person name="Marcelino V.R."/>
            <person name="Verbruggen H."/>
        </authorList>
    </citation>
    <scope>NUCLEOTIDE SEQUENCE</scope>
</reference>